<sequence>MHAGDVDYHRHGQGYAAQRRTDPRIAAHVHAALAGARTVINVGAGAGSYEPDDRYVLPVEPSAAMRAQRPPHLAPALNAAAEDLPFDDDSFDAAMATVTVHQWTDVAAGLRQLRRVALGPVVILTFDRDALDLLWLAQYSPEIIAAERRRFPPLDLIAEHIGTTEVHRIPVPIDCVDGFTEAFYARPERFLDPGVRRSQSAWTFVDDADEARAVAHLRRDLESGAWDERHGHLRRQPEFTGSLRLLVGHP</sequence>
<dbReference type="EC" id="2.1.1.-" evidence="2"/>
<reference evidence="2 3" key="1">
    <citation type="submission" date="2024-09" db="EMBL/GenBank/DDBJ databases">
        <authorList>
            <person name="Sun Q."/>
            <person name="Mori K."/>
        </authorList>
    </citation>
    <scope>NUCLEOTIDE SEQUENCE [LARGE SCALE GENOMIC DNA]</scope>
    <source>
        <strain evidence="2 3">TBRC 3947</strain>
    </source>
</reference>
<accession>A0ABV6MBE5</accession>
<dbReference type="Gene3D" id="3.40.50.150">
    <property type="entry name" value="Vaccinia Virus protein VP39"/>
    <property type="match status" value="1"/>
</dbReference>
<dbReference type="Pfam" id="PF08241">
    <property type="entry name" value="Methyltransf_11"/>
    <property type="match status" value="1"/>
</dbReference>
<keyword evidence="3" id="KW-1185">Reference proteome</keyword>
<name>A0ABV6MBE5_9ACTN</name>
<dbReference type="GO" id="GO:0008168">
    <property type="term" value="F:methyltransferase activity"/>
    <property type="evidence" value="ECO:0007669"/>
    <property type="project" value="UniProtKB-KW"/>
</dbReference>
<dbReference type="GO" id="GO:0016829">
    <property type="term" value="F:lyase activity"/>
    <property type="evidence" value="ECO:0007669"/>
    <property type="project" value="UniProtKB-KW"/>
</dbReference>
<dbReference type="InterPro" id="IPR013216">
    <property type="entry name" value="Methyltransf_11"/>
</dbReference>
<dbReference type="InterPro" id="IPR029063">
    <property type="entry name" value="SAM-dependent_MTases_sf"/>
</dbReference>
<dbReference type="SUPFAM" id="SSF53335">
    <property type="entry name" value="S-adenosyl-L-methionine-dependent methyltransferases"/>
    <property type="match status" value="1"/>
</dbReference>
<keyword evidence="2" id="KW-0456">Lyase</keyword>
<keyword evidence="2" id="KW-0489">Methyltransferase</keyword>
<proteinExistence type="predicted"/>
<dbReference type="GO" id="GO:0032259">
    <property type="term" value="P:methylation"/>
    <property type="evidence" value="ECO:0007669"/>
    <property type="project" value="UniProtKB-KW"/>
</dbReference>
<evidence type="ECO:0000259" key="1">
    <source>
        <dbReference type="Pfam" id="PF08241"/>
    </source>
</evidence>
<organism evidence="2 3">
    <name type="scientific">Phytohabitans kaempferiae</name>
    <dbReference type="NCBI Taxonomy" id="1620943"/>
    <lineage>
        <taxon>Bacteria</taxon>
        <taxon>Bacillati</taxon>
        <taxon>Actinomycetota</taxon>
        <taxon>Actinomycetes</taxon>
        <taxon>Micromonosporales</taxon>
        <taxon>Micromonosporaceae</taxon>
    </lineage>
</organism>
<dbReference type="Proteomes" id="UP001589867">
    <property type="component" value="Unassembled WGS sequence"/>
</dbReference>
<evidence type="ECO:0000313" key="3">
    <source>
        <dbReference type="Proteomes" id="UP001589867"/>
    </source>
</evidence>
<dbReference type="RefSeq" id="WP_377256697.1">
    <property type="nucleotide sequence ID" value="NZ_JBHLUH010000061.1"/>
</dbReference>
<comment type="caution">
    <text evidence="2">The sequence shown here is derived from an EMBL/GenBank/DDBJ whole genome shotgun (WGS) entry which is preliminary data.</text>
</comment>
<dbReference type="EMBL" id="JBHLUH010000061">
    <property type="protein sequence ID" value="MFC0531738.1"/>
    <property type="molecule type" value="Genomic_DNA"/>
</dbReference>
<feature type="domain" description="Methyltransferase type 11" evidence="1">
    <location>
        <begin position="42"/>
        <end position="116"/>
    </location>
</feature>
<keyword evidence="2" id="KW-0808">Transferase</keyword>
<gene>
    <name evidence="2" type="ORF">ACFFIA_29235</name>
</gene>
<evidence type="ECO:0000313" key="2">
    <source>
        <dbReference type="EMBL" id="MFC0531738.1"/>
    </source>
</evidence>
<protein>
    <submittedName>
        <fullName evidence="2">Class I SAM-dependent methyltransferase</fullName>
        <ecNumber evidence="2">2.1.1.-</ecNumber>
    </submittedName>
</protein>